<comment type="caution">
    <text evidence="7">The sequence shown here is derived from an EMBL/GenBank/DDBJ whole genome shotgun (WGS) entry which is preliminary data.</text>
</comment>
<sequence>MRGKWGRVHTRVPAAHLLVFSDLYSILNHPVQSIDPWQDEPEAPAAPALSRAEAQDLLLRKPQISVWRVVGLQVAVGLIVALVSWLVAGGKMSVALSALYGAAIIVVPSALFAGGIQVWLSRLQPGIAVYGFAFGELLKIALTVGLLLLAPRVVQPLNWPAMLVALVLTLQVYWIALILRGKNRRGAAS</sequence>
<evidence type="ECO:0000256" key="5">
    <source>
        <dbReference type="ARBA" id="ARBA00023136"/>
    </source>
</evidence>
<name>A0A1J5PAC9_9ZZZZ</name>
<gene>
    <name evidence="7" type="ORF">GALL_498430</name>
</gene>
<protein>
    <submittedName>
        <fullName evidence="7">F0F1 ATP synthase subunit I</fullName>
    </submittedName>
</protein>
<feature type="transmembrane region" description="Helical" evidence="6">
    <location>
        <begin position="161"/>
        <end position="179"/>
    </location>
</feature>
<evidence type="ECO:0000256" key="3">
    <source>
        <dbReference type="ARBA" id="ARBA00022692"/>
    </source>
</evidence>
<comment type="subcellular location">
    <subcellularLocation>
        <location evidence="1">Cell membrane</location>
        <topology evidence="1">Multi-pass membrane protein</topology>
    </subcellularLocation>
</comment>
<proteinExistence type="predicted"/>
<keyword evidence="5 6" id="KW-0472">Membrane</keyword>
<keyword evidence="2" id="KW-1003">Cell membrane</keyword>
<dbReference type="GO" id="GO:0005886">
    <property type="term" value="C:plasma membrane"/>
    <property type="evidence" value="ECO:0007669"/>
    <property type="project" value="UniProtKB-SubCell"/>
</dbReference>
<evidence type="ECO:0000256" key="2">
    <source>
        <dbReference type="ARBA" id="ARBA00022475"/>
    </source>
</evidence>
<dbReference type="InterPro" id="IPR005598">
    <property type="entry name" value="ATP_synth_I"/>
</dbReference>
<evidence type="ECO:0000256" key="1">
    <source>
        <dbReference type="ARBA" id="ARBA00004651"/>
    </source>
</evidence>
<evidence type="ECO:0000313" key="7">
    <source>
        <dbReference type="EMBL" id="OIQ68561.1"/>
    </source>
</evidence>
<evidence type="ECO:0000256" key="6">
    <source>
        <dbReference type="SAM" id="Phobius"/>
    </source>
</evidence>
<feature type="transmembrane region" description="Helical" evidence="6">
    <location>
        <begin position="127"/>
        <end position="149"/>
    </location>
</feature>
<keyword evidence="4 6" id="KW-1133">Transmembrane helix</keyword>
<accession>A0A1J5PAC9</accession>
<organism evidence="7">
    <name type="scientific">mine drainage metagenome</name>
    <dbReference type="NCBI Taxonomy" id="410659"/>
    <lineage>
        <taxon>unclassified sequences</taxon>
        <taxon>metagenomes</taxon>
        <taxon>ecological metagenomes</taxon>
    </lineage>
</organism>
<feature type="transmembrane region" description="Helical" evidence="6">
    <location>
        <begin position="66"/>
        <end position="87"/>
    </location>
</feature>
<reference evidence="7" key="1">
    <citation type="submission" date="2016-10" db="EMBL/GenBank/DDBJ databases">
        <title>Sequence of Gallionella enrichment culture.</title>
        <authorList>
            <person name="Poehlein A."/>
            <person name="Muehling M."/>
            <person name="Daniel R."/>
        </authorList>
    </citation>
    <scope>NUCLEOTIDE SEQUENCE</scope>
</reference>
<dbReference type="AlphaFoldDB" id="A0A1J5PAC9"/>
<dbReference type="Pfam" id="PF03899">
    <property type="entry name" value="ATP-synt_I"/>
    <property type="match status" value="1"/>
</dbReference>
<feature type="transmembrane region" description="Helical" evidence="6">
    <location>
        <begin position="99"/>
        <end position="120"/>
    </location>
</feature>
<evidence type="ECO:0000256" key="4">
    <source>
        <dbReference type="ARBA" id="ARBA00022989"/>
    </source>
</evidence>
<dbReference type="EMBL" id="MLJW01005232">
    <property type="protein sequence ID" value="OIQ68561.1"/>
    <property type="molecule type" value="Genomic_DNA"/>
</dbReference>
<keyword evidence="3 6" id="KW-0812">Transmembrane</keyword>